<dbReference type="Proteomes" id="UP000076858">
    <property type="component" value="Unassembled WGS sequence"/>
</dbReference>
<dbReference type="AlphaFoldDB" id="A0A164Y168"/>
<evidence type="ECO:0000313" key="1">
    <source>
        <dbReference type="EMBL" id="KZS14773.1"/>
    </source>
</evidence>
<protein>
    <submittedName>
        <fullName evidence="1">Uncharacterized protein</fullName>
    </submittedName>
</protein>
<proteinExistence type="predicted"/>
<sequence length="243" mass="27675">MELYFCAGYMQGDFVFLFCSLIAVGKSDKMCYNSRSFYFKFQMDDNPSWPTFPLSYSSQSVDQVPDLDRPVTFDDGSWERVAFQHHAIPTAAVLHHRDDSNERGSWRELTAADNSTFSSSFPADSSPALGHRYCSITKLRRTWLSSERKIRFDETVNSLSNKIGLIYLPIGIKMPFGLVIEPLERAQRGPAVYNFLVRSFANKLEFHSCLVDKSATSSTSPGRRLVCGDIQPVEIHRFPFLKK</sequence>
<comment type="caution">
    <text evidence="1">The sequence shown here is derived from an EMBL/GenBank/DDBJ whole genome shotgun (WGS) entry which is preliminary data.</text>
</comment>
<gene>
    <name evidence="1" type="ORF">APZ42_020138</name>
</gene>
<evidence type="ECO:0000313" key="2">
    <source>
        <dbReference type="Proteomes" id="UP000076858"/>
    </source>
</evidence>
<organism evidence="1 2">
    <name type="scientific">Daphnia magna</name>
    <dbReference type="NCBI Taxonomy" id="35525"/>
    <lineage>
        <taxon>Eukaryota</taxon>
        <taxon>Metazoa</taxon>
        <taxon>Ecdysozoa</taxon>
        <taxon>Arthropoda</taxon>
        <taxon>Crustacea</taxon>
        <taxon>Branchiopoda</taxon>
        <taxon>Diplostraca</taxon>
        <taxon>Cladocera</taxon>
        <taxon>Anomopoda</taxon>
        <taxon>Daphniidae</taxon>
        <taxon>Daphnia</taxon>
    </lineage>
</organism>
<reference evidence="1 2" key="1">
    <citation type="submission" date="2016-03" db="EMBL/GenBank/DDBJ databases">
        <title>EvidentialGene: Evidence-directed Construction of Genes on Genomes.</title>
        <authorList>
            <person name="Gilbert D.G."/>
            <person name="Choi J.-H."/>
            <person name="Mockaitis K."/>
            <person name="Colbourne J."/>
            <person name="Pfrender M."/>
        </authorList>
    </citation>
    <scope>NUCLEOTIDE SEQUENCE [LARGE SCALE GENOMIC DNA]</scope>
    <source>
        <strain evidence="1 2">Xinb3</strain>
        <tissue evidence="1">Complete organism</tissue>
    </source>
</reference>
<keyword evidence="2" id="KW-1185">Reference proteome</keyword>
<accession>A0A164Y168</accession>
<name>A0A164Y168_9CRUS</name>
<dbReference type="EMBL" id="LRGB01000944">
    <property type="protein sequence ID" value="KZS14773.1"/>
    <property type="molecule type" value="Genomic_DNA"/>
</dbReference>